<evidence type="ECO:0000313" key="1">
    <source>
        <dbReference type="EMBL" id="MPC30137.1"/>
    </source>
</evidence>
<comment type="caution">
    <text evidence="1">The sequence shown here is derived from an EMBL/GenBank/DDBJ whole genome shotgun (WGS) entry which is preliminary data.</text>
</comment>
<sequence length="61" mass="6584">MNNPKTKVKLVVGNGAKPAFRNGKMLVWQGVVGRGLGSIERSSRSLPTFFLSCIFVMASVT</sequence>
<keyword evidence="2" id="KW-1185">Reference proteome</keyword>
<proteinExistence type="predicted"/>
<gene>
    <name evidence="1" type="ORF">E2C01_023396</name>
</gene>
<organism evidence="1 2">
    <name type="scientific">Portunus trituberculatus</name>
    <name type="common">Swimming crab</name>
    <name type="synonym">Neptunus trituberculatus</name>
    <dbReference type="NCBI Taxonomy" id="210409"/>
    <lineage>
        <taxon>Eukaryota</taxon>
        <taxon>Metazoa</taxon>
        <taxon>Ecdysozoa</taxon>
        <taxon>Arthropoda</taxon>
        <taxon>Crustacea</taxon>
        <taxon>Multicrustacea</taxon>
        <taxon>Malacostraca</taxon>
        <taxon>Eumalacostraca</taxon>
        <taxon>Eucarida</taxon>
        <taxon>Decapoda</taxon>
        <taxon>Pleocyemata</taxon>
        <taxon>Brachyura</taxon>
        <taxon>Eubrachyura</taxon>
        <taxon>Portunoidea</taxon>
        <taxon>Portunidae</taxon>
        <taxon>Portuninae</taxon>
        <taxon>Portunus</taxon>
    </lineage>
</organism>
<name>A0A5B7E9V7_PORTR</name>
<dbReference type="Proteomes" id="UP000324222">
    <property type="component" value="Unassembled WGS sequence"/>
</dbReference>
<accession>A0A5B7E9V7</accession>
<protein>
    <submittedName>
        <fullName evidence="1">Uncharacterized protein</fullName>
    </submittedName>
</protein>
<dbReference type="AlphaFoldDB" id="A0A5B7E9V7"/>
<evidence type="ECO:0000313" key="2">
    <source>
        <dbReference type="Proteomes" id="UP000324222"/>
    </source>
</evidence>
<dbReference type="EMBL" id="VSRR010002199">
    <property type="protein sequence ID" value="MPC30137.1"/>
    <property type="molecule type" value="Genomic_DNA"/>
</dbReference>
<reference evidence="1 2" key="1">
    <citation type="submission" date="2019-05" db="EMBL/GenBank/DDBJ databases">
        <title>Another draft genome of Portunus trituberculatus and its Hox gene families provides insights of decapod evolution.</title>
        <authorList>
            <person name="Jeong J.-H."/>
            <person name="Song I."/>
            <person name="Kim S."/>
            <person name="Choi T."/>
            <person name="Kim D."/>
            <person name="Ryu S."/>
            <person name="Kim W."/>
        </authorList>
    </citation>
    <scope>NUCLEOTIDE SEQUENCE [LARGE SCALE GENOMIC DNA]</scope>
    <source>
        <tissue evidence="1">Muscle</tissue>
    </source>
</reference>